<accession>A0A075G228</accession>
<name>A0A075G228_9ARCH</name>
<protein>
    <submittedName>
        <fullName evidence="1">Uncharacterized protein</fullName>
    </submittedName>
</protein>
<evidence type="ECO:0000313" key="1">
    <source>
        <dbReference type="EMBL" id="AIE97539.1"/>
    </source>
</evidence>
<sequence length="117" mass="13517">MTILLLIAKYSHNSLNRMLQDSTIRKSLDEYIKSRLREIPLEVGQTFPDVNKVWKCESKLDFLYGYYVGKIEEGALRYLLKATRASAGGYVDAFDIRSVIEMHKNDLLDALKRSLDK</sequence>
<dbReference type="EMBL" id="KF900511">
    <property type="protein sequence ID" value="AIE97539.1"/>
    <property type="molecule type" value="Genomic_DNA"/>
</dbReference>
<organism evidence="1">
    <name type="scientific">uncultured marine thaumarchaeote KM3_01_F02</name>
    <dbReference type="NCBI Taxonomy" id="1455952"/>
    <lineage>
        <taxon>Archaea</taxon>
        <taxon>Nitrososphaerota</taxon>
        <taxon>environmental samples</taxon>
    </lineage>
</organism>
<dbReference type="AlphaFoldDB" id="A0A075G228"/>
<proteinExistence type="predicted"/>
<reference evidence="1" key="1">
    <citation type="journal article" date="2014" name="Genome Biol. Evol.">
        <title>Pangenome evidence for extensive interdomain horizontal transfer affecting lineage core and shell genes in uncultured planktonic thaumarchaeota and euryarchaeota.</title>
        <authorList>
            <person name="Deschamps P."/>
            <person name="Zivanovic Y."/>
            <person name="Moreira D."/>
            <person name="Rodriguez-Valera F."/>
            <person name="Lopez-Garcia P."/>
        </authorList>
    </citation>
    <scope>NUCLEOTIDE SEQUENCE</scope>
</reference>